<comment type="caution">
    <text evidence="8">The sequence shown here is derived from an EMBL/GenBank/DDBJ whole genome shotgun (WGS) entry which is preliminary data.</text>
</comment>
<dbReference type="NCBIfam" id="NF006596">
    <property type="entry name" value="PRK09133.1"/>
    <property type="match status" value="1"/>
</dbReference>
<organism evidence="8 9">
    <name type="scientific">Qipengyuania mesophila</name>
    <dbReference type="NCBI Taxonomy" id="2867246"/>
    <lineage>
        <taxon>Bacteria</taxon>
        <taxon>Pseudomonadati</taxon>
        <taxon>Pseudomonadota</taxon>
        <taxon>Alphaproteobacteria</taxon>
        <taxon>Sphingomonadales</taxon>
        <taxon>Erythrobacteraceae</taxon>
        <taxon>Qipengyuania</taxon>
    </lineage>
</organism>
<proteinExistence type="inferred from homology"/>
<dbReference type="EMBL" id="JAIGNU010000001">
    <property type="protein sequence ID" value="MBX7500708.1"/>
    <property type="molecule type" value="Genomic_DNA"/>
</dbReference>
<keyword evidence="3" id="KW-0479">Metal-binding</keyword>
<evidence type="ECO:0000259" key="7">
    <source>
        <dbReference type="Pfam" id="PF07687"/>
    </source>
</evidence>
<feature type="signal peptide" evidence="6">
    <location>
        <begin position="1"/>
        <end position="44"/>
    </location>
</feature>
<dbReference type="SUPFAM" id="SSF55031">
    <property type="entry name" value="Bacterial exopeptidase dimerisation domain"/>
    <property type="match status" value="1"/>
</dbReference>
<keyword evidence="2" id="KW-0645">Protease</keyword>
<accession>A0ABS7JST0</accession>
<keyword evidence="5" id="KW-0862">Zinc</keyword>
<evidence type="ECO:0000256" key="1">
    <source>
        <dbReference type="ARBA" id="ARBA00006247"/>
    </source>
</evidence>
<gene>
    <name evidence="8" type="ORF">K3181_04575</name>
</gene>
<keyword evidence="6" id="KW-0732">Signal</keyword>
<evidence type="ECO:0000256" key="2">
    <source>
        <dbReference type="ARBA" id="ARBA00022670"/>
    </source>
</evidence>
<name>A0ABS7JST0_9SPHN</name>
<protein>
    <submittedName>
        <fullName evidence="8">M20/M25/M40 family metallo-hydrolase</fullName>
    </submittedName>
</protein>
<dbReference type="Pfam" id="PF01546">
    <property type="entry name" value="Peptidase_M20"/>
    <property type="match status" value="1"/>
</dbReference>
<dbReference type="PANTHER" id="PTHR45962:SF1">
    <property type="entry name" value="N-FATTY-ACYL-AMINO ACID SYNTHASE_HYDROLASE PM20D1"/>
    <property type="match status" value="1"/>
</dbReference>
<evidence type="ECO:0000256" key="3">
    <source>
        <dbReference type="ARBA" id="ARBA00022723"/>
    </source>
</evidence>
<evidence type="ECO:0000256" key="4">
    <source>
        <dbReference type="ARBA" id="ARBA00022801"/>
    </source>
</evidence>
<evidence type="ECO:0000313" key="8">
    <source>
        <dbReference type="EMBL" id="MBX7500708.1"/>
    </source>
</evidence>
<dbReference type="Gene3D" id="3.40.630.10">
    <property type="entry name" value="Zn peptidases"/>
    <property type="match status" value="1"/>
</dbReference>
<comment type="similarity">
    <text evidence="1">Belongs to the peptidase M20A family.</text>
</comment>
<evidence type="ECO:0000256" key="6">
    <source>
        <dbReference type="SAM" id="SignalP"/>
    </source>
</evidence>
<dbReference type="Gene3D" id="1.10.150.900">
    <property type="match status" value="1"/>
</dbReference>
<dbReference type="InterPro" id="IPR011650">
    <property type="entry name" value="Peptidase_M20_dimer"/>
</dbReference>
<dbReference type="InterPro" id="IPR036264">
    <property type="entry name" value="Bact_exopeptidase_dim_dom"/>
</dbReference>
<dbReference type="SUPFAM" id="SSF53187">
    <property type="entry name" value="Zn-dependent exopeptidases"/>
    <property type="match status" value="1"/>
</dbReference>
<dbReference type="Pfam" id="PF07687">
    <property type="entry name" value="M20_dimer"/>
    <property type="match status" value="1"/>
</dbReference>
<keyword evidence="4" id="KW-0378">Hydrolase</keyword>
<dbReference type="InterPro" id="IPR002933">
    <property type="entry name" value="Peptidase_M20"/>
</dbReference>
<reference evidence="8 9" key="1">
    <citation type="submission" date="2021-08" db="EMBL/GenBank/DDBJ databases">
        <title>Comparative Genomics Analysis of the Genus Qipengyuania Reveals Extensive Genetic Diversity and Metabolic Versatility, Including the Description of Fifteen Novel Species.</title>
        <authorList>
            <person name="Liu Y."/>
        </authorList>
    </citation>
    <scope>NUCLEOTIDE SEQUENCE [LARGE SCALE GENOMIC DNA]</scope>
    <source>
        <strain evidence="8 9">YG27</strain>
    </source>
</reference>
<sequence>MRACLGHAPALASARQTAKRERRGMKVKAILLAGALAITGQAAAQDTATRDLTPHEQRVRDIYRDIIAFRSAAGQEQVDDEVAYLKGRLAEAGFAEEDLMVTDYDSNGNATQGLIVRYRGDGSSGEKPIVLLAHMDVVDALPEDWERDPFTLVEEDGYFFGRGTQDNKYGVANLTGTFIRLKEEGWMPNRDLYLAFSGDEETGMISTRAQAKWVAENVDPAYVLNSDAGGIGLADDFSPIAQQVQLAEKTYVTFDITAANPGGHSSRPRPDNAIYDLAAALTRISQHAFPVRESELTRSYFAAMGQSIPGELGAAMRAFAADPADAAAIATISADPGFVGTLRTTCVATMLKAGHAENALPQSATATVNCRVFPGEGVESVKAALEQAIGNEAISVTQRAEATESAMSSFPDEVREALAKSLAARFGRPIPMVPTMSSGGTDGMHYRALGYDTIAIGAGASRSQDIYAHGLNERMRVDAFYAGLDHWSIVLKELAGD</sequence>
<keyword evidence="9" id="KW-1185">Reference proteome</keyword>
<evidence type="ECO:0000313" key="9">
    <source>
        <dbReference type="Proteomes" id="UP000782554"/>
    </source>
</evidence>
<dbReference type="PANTHER" id="PTHR45962">
    <property type="entry name" value="N-FATTY-ACYL-AMINO ACID SYNTHASE/HYDROLASE PM20D1"/>
    <property type="match status" value="1"/>
</dbReference>
<dbReference type="Proteomes" id="UP000782554">
    <property type="component" value="Unassembled WGS sequence"/>
</dbReference>
<feature type="chain" id="PRO_5045206929" evidence="6">
    <location>
        <begin position="45"/>
        <end position="497"/>
    </location>
</feature>
<evidence type="ECO:0000256" key="5">
    <source>
        <dbReference type="ARBA" id="ARBA00022833"/>
    </source>
</evidence>
<dbReference type="Gene3D" id="3.30.70.360">
    <property type="match status" value="1"/>
</dbReference>
<dbReference type="InterPro" id="IPR047177">
    <property type="entry name" value="Pept_M20A"/>
</dbReference>
<feature type="domain" description="Peptidase M20 dimerisation" evidence="7">
    <location>
        <begin position="247"/>
        <end position="394"/>
    </location>
</feature>